<accession>K3VB14</accession>
<dbReference type="Proteomes" id="UP000007978">
    <property type="component" value="Chromosome 2"/>
</dbReference>
<dbReference type="KEGG" id="fpu:FPSE_10459"/>
<proteinExistence type="predicted"/>
<dbReference type="AlphaFoldDB" id="K3VB14"/>
<name>K3VB14_FUSPC</name>
<evidence type="ECO:0000313" key="2">
    <source>
        <dbReference type="Proteomes" id="UP000007978"/>
    </source>
</evidence>
<protein>
    <submittedName>
        <fullName evidence="1">Uncharacterized protein</fullName>
    </submittedName>
</protein>
<reference evidence="1 2" key="1">
    <citation type="journal article" date="2012" name="PLoS Pathog.">
        <title>Comparative pathogenomics reveals horizontally acquired novel virulence genes in fungi infecting cereal hosts.</title>
        <authorList>
            <person name="Gardiner D.M."/>
            <person name="McDonald M.C."/>
            <person name="Covarelli L."/>
            <person name="Solomon P.S."/>
            <person name="Rusu A.G."/>
            <person name="Marshall M."/>
            <person name="Kazan K."/>
            <person name="Chakraborty S."/>
            <person name="McDonald B.A."/>
            <person name="Manners J.M."/>
        </authorList>
    </citation>
    <scope>NUCLEOTIDE SEQUENCE [LARGE SCALE GENOMIC DNA]</scope>
    <source>
        <strain evidence="1 2">CS3096</strain>
    </source>
</reference>
<dbReference type="HOGENOM" id="CLU_2097010_0_0_1"/>
<dbReference type="EMBL" id="AFNW01000344">
    <property type="protein sequence ID" value="EKJ69393.1"/>
    <property type="molecule type" value="Genomic_DNA"/>
</dbReference>
<organism evidence="1 2">
    <name type="scientific">Fusarium pseudograminearum (strain CS3096)</name>
    <name type="common">Wheat and barley crown-rot fungus</name>
    <dbReference type="NCBI Taxonomy" id="1028729"/>
    <lineage>
        <taxon>Eukaryota</taxon>
        <taxon>Fungi</taxon>
        <taxon>Dikarya</taxon>
        <taxon>Ascomycota</taxon>
        <taxon>Pezizomycotina</taxon>
        <taxon>Sordariomycetes</taxon>
        <taxon>Hypocreomycetidae</taxon>
        <taxon>Hypocreales</taxon>
        <taxon>Nectriaceae</taxon>
        <taxon>Fusarium</taxon>
    </lineage>
</organism>
<dbReference type="GeneID" id="20369076"/>
<gene>
    <name evidence="1" type="ORF">FPSE_10459</name>
</gene>
<evidence type="ECO:0000313" key="1">
    <source>
        <dbReference type="EMBL" id="EKJ69393.1"/>
    </source>
</evidence>
<dbReference type="RefSeq" id="XP_009261851.1">
    <property type="nucleotide sequence ID" value="XM_009263576.1"/>
</dbReference>
<sequence length="116" mass="12820">MHKGNRDLHNNIILGIRTLSLNTPKPPKSENKTNRLGGPWSKLSNLRLGFPGERLGFIGESDPLAEELRGIVRARILLANNSKNVVQIKAGRFVTSPKALLVPVDNIWHGLLSIEL</sequence>
<comment type="caution">
    <text evidence="1">The sequence shown here is derived from an EMBL/GenBank/DDBJ whole genome shotgun (WGS) entry which is preliminary data.</text>
</comment>
<keyword evidence="2" id="KW-1185">Reference proteome</keyword>